<dbReference type="Pfam" id="PF12704">
    <property type="entry name" value="MacB_PCD"/>
    <property type="match status" value="2"/>
</dbReference>
<keyword evidence="5 6" id="KW-0472">Membrane</keyword>
<accession>A0A173V7N1</accession>
<feature type="transmembrane region" description="Helical" evidence="6">
    <location>
        <begin position="20"/>
        <end position="40"/>
    </location>
</feature>
<feature type="transmembrane region" description="Helical" evidence="6">
    <location>
        <begin position="340"/>
        <end position="363"/>
    </location>
</feature>
<dbReference type="GO" id="GO:0022857">
    <property type="term" value="F:transmembrane transporter activity"/>
    <property type="evidence" value="ECO:0007669"/>
    <property type="project" value="TreeGrafter"/>
</dbReference>
<evidence type="ECO:0000256" key="6">
    <source>
        <dbReference type="SAM" id="Phobius"/>
    </source>
</evidence>
<gene>
    <name evidence="9" type="ORF">ERS852429_02586</name>
</gene>
<comment type="subcellular location">
    <subcellularLocation>
        <location evidence="1">Cell membrane</location>
        <topology evidence="1">Multi-pass membrane protein</topology>
    </subcellularLocation>
</comment>
<reference evidence="9 10" key="1">
    <citation type="submission" date="2015-09" db="EMBL/GenBank/DDBJ databases">
        <authorList>
            <consortium name="Pathogen Informatics"/>
        </authorList>
    </citation>
    <scope>NUCLEOTIDE SEQUENCE [LARGE SCALE GENOMIC DNA]</scope>
    <source>
        <strain evidence="9 10">2789STDY5608872</strain>
    </source>
</reference>
<dbReference type="RefSeq" id="WP_057319484.1">
    <property type="nucleotide sequence ID" value="NZ_CYXP01000006.1"/>
</dbReference>
<evidence type="ECO:0000259" key="8">
    <source>
        <dbReference type="Pfam" id="PF12704"/>
    </source>
</evidence>
<protein>
    <submittedName>
        <fullName evidence="9">Acidobacterial duplicated orphan permease</fullName>
    </submittedName>
</protein>
<evidence type="ECO:0000256" key="3">
    <source>
        <dbReference type="ARBA" id="ARBA00022692"/>
    </source>
</evidence>
<feature type="transmembrane region" description="Helical" evidence="6">
    <location>
        <begin position="692"/>
        <end position="717"/>
    </location>
</feature>
<keyword evidence="4 6" id="KW-1133">Transmembrane helix</keyword>
<dbReference type="Proteomes" id="UP000095591">
    <property type="component" value="Unassembled WGS sequence"/>
</dbReference>
<feature type="transmembrane region" description="Helical" evidence="6">
    <location>
        <begin position="433"/>
        <end position="454"/>
    </location>
</feature>
<feature type="domain" description="ABC3 transporter permease C-terminal" evidence="7">
    <location>
        <begin position="699"/>
        <end position="809"/>
    </location>
</feature>
<sequence length="815" mass="91619">MQSTFKNLLYVLRHYKLATVTNLLGLSFAFLLFMLISIHVGHEYSFDASLLNRERIFQLENKRDDGIWEANFARPQLERFIAASPYIEAAAITNNLVYSSVRFGISASEGPDARSYMEQVERITPGYTKIFGFELVAGDTDCLKRPEGTLIPESMARKLFGEENPIGKPVYLSEFAGAEGSIIYGLSFEPVYIVGGVFRDFPENTRVKNALYIPIMEKEMMENWHTGLYYCYLLMSTPESASVTTETYMADSRAFLKSFTIEDMRLRPLSDLYFGQPVRADAAPIGNKLRTNMLFFIAILIIGIALVNYINLSIALAPIRTKSITIQKVLGSSDATLRKYLVLESLGISVVAFFLALLFLLFLNNVQWVTNMVGHPLDLYANWKIPAYTFFLVAGGGILAGLYPAFYITSFPPVMALNKSFTLSDRAKNTRKLLIGFQFVISITLIVGALFVSLQNRYIGNVDLGFNKENVLEVRLSMGAALKKGELFKARLLESPAIRDVSFSEFKFVSDESRSFIGYNYKGQHYYMSWLGVSANFPELMDVKMIAGRKFRPTDEAADNTQVVCLLSETAAREIASGVSPEKPDDLSDLVGTSITDNDIPVRIVGIFEDVHYESLYKELRPMGLWTSAKNHYRRSVPERYAYVKIAGGNPRTAIEHIRKVTDELIPGYPADIHFFDTALEELYSKSGRQGALITALCLMAVFLSLVGVFGLVIFELQGREKEIAVRKVHGSTVRQILWMLNSSFLRITLVCFIISIPLAYYGVHIWLRSFAYKTPIYVWVFLVALVIIMTLTVSTVTFQSYRAAMANPASKLGH</sequence>
<dbReference type="InterPro" id="IPR025857">
    <property type="entry name" value="MacB_PCD"/>
</dbReference>
<dbReference type="PANTHER" id="PTHR30572">
    <property type="entry name" value="MEMBRANE COMPONENT OF TRANSPORTER-RELATED"/>
    <property type="match status" value="1"/>
</dbReference>
<dbReference type="InterPro" id="IPR050250">
    <property type="entry name" value="Macrolide_Exporter_MacB"/>
</dbReference>
<dbReference type="Pfam" id="PF02687">
    <property type="entry name" value="FtsX"/>
    <property type="match status" value="2"/>
</dbReference>
<dbReference type="GO" id="GO:0005886">
    <property type="term" value="C:plasma membrane"/>
    <property type="evidence" value="ECO:0007669"/>
    <property type="project" value="UniProtKB-SubCell"/>
</dbReference>
<evidence type="ECO:0000256" key="2">
    <source>
        <dbReference type="ARBA" id="ARBA00022475"/>
    </source>
</evidence>
<dbReference type="InterPro" id="IPR003838">
    <property type="entry name" value="ABC3_permease_C"/>
</dbReference>
<feature type="domain" description="MacB-like periplasmic core" evidence="8">
    <location>
        <begin position="434"/>
        <end position="652"/>
    </location>
</feature>
<proteinExistence type="predicted"/>
<evidence type="ECO:0000313" key="9">
    <source>
        <dbReference type="EMBL" id="CUN21888.1"/>
    </source>
</evidence>
<dbReference type="EMBL" id="CYXP01000006">
    <property type="protein sequence ID" value="CUN21888.1"/>
    <property type="molecule type" value="Genomic_DNA"/>
</dbReference>
<evidence type="ECO:0000259" key="7">
    <source>
        <dbReference type="Pfam" id="PF02687"/>
    </source>
</evidence>
<evidence type="ECO:0000256" key="1">
    <source>
        <dbReference type="ARBA" id="ARBA00004651"/>
    </source>
</evidence>
<feature type="domain" description="MacB-like periplasmic core" evidence="8">
    <location>
        <begin position="19"/>
        <end position="218"/>
    </location>
</feature>
<feature type="domain" description="ABC3 transporter permease C-terminal" evidence="7">
    <location>
        <begin position="295"/>
        <end position="413"/>
    </location>
</feature>
<dbReference type="PANTHER" id="PTHR30572:SF18">
    <property type="entry name" value="ABC-TYPE MACROLIDE FAMILY EXPORT SYSTEM PERMEASE COMPONENT 2"/>
    <property type="match status" value="1"/>
</dbReference>
<evidence type="ECO:0000313" key="10">
    <source>
        <dbReference type="Proteomes" id="UP000095591"/>
    </source>
</evidence>
<feature type="transmembrane region" description="Helical" evidence="6">
    <location>
        <begin position="737"/>
        <end position="757"/>
    </location>
</feature>
<keyword evidence="2" id="KW-1003">Cell membrane</keyword>
<evidence type="ECO:0000256" key="4">
    <source>
        <dbReference type="ARBA" id="ARBA00022989"/>
    </source>
</evidence>
<name>A0A173V7N1_PARDI</name>
<evidence type="ECO:0000256" key="5">
    <source>
        <dbReference type="ARBA" id="ARBA00023136"/>
    </source>
</evidence>
<dbReference type="AlphaFoldDB" id="A0A173V7N1"/>
<keyword evidence="3 6" id="KW-0812">Transmembrane</keyword>
<organism evidence="9 10">
    <name type="scientific">Parabacteroides distasonis</name>
    <dbReference type="NCBI Taxonomy" id="823"/>
    <lineage>
        <taxon>Bacteria</taxon>
        <taxon>Pseudomonadati</taxon>
        <taxon>Bacteroidota</taxon>
        <taxon>Bacteroidia</taxon>
        <taxon>Bacteroidales</taxon>
        <taxon>Tannerellaceae</taxon>
        <taxon>Parabacteroides</taxon>
    </lineage>
</organism>
<feature type="transmembrane region" description="Helical" evidence="6">
    <location>
        <begin position="387"/>
        <end position="412"/>
    </location>
</feature>
<feature type="transmembrane region" description="Helical" evidence="6">
    <location>
        <begin position="293"/>
        <end position="319"/>
    </location>
</feature>
<feature type="transmembrane region" description="Helical" evidence="6">
    <location>
        <begin position="777"/>
        <end position="799"/>
    </location>
</feature>